<proteinExistence type="predicted"/>
<dbReference type="PANTHER" id="PTHR33546:SF1">
    <property type="entry name" value="LARGE, MULTIFUNCTIONAL SECRETED PROTEIN"/>
    <property type="match status" value="1"/>
</dbReference>
<dbReference type="Gene3D" id="1.10.760.10">
    <property type="entry name" value="Cytochrome c-like domain"/>
    <property type="match status" value="1"/>
</dbReference>
<dbReference type="PANTHER" id="PTHR33546">
    <property type="entry name" value="LARGE, MULTIFUNCTIONAL SECRETED PROTEIN-RELATED"/>
    <property type="match status" value="1"/>
</dbReference>
<dbReference type="GO" id="GO:0020037">
    <property type="term" value="F:heme binding"/>
    <property type="evidence" value="ECO:0007669"/>
    <property type="project" value="InterPro"/>
</dbReference>
<dbReference type="SUPFAM" id="SSF46626">
    <property type="entry name" value="Cytochrome c"/>
    <property type="match status" value="1"/>
</dbReference>
<dbReference type="GO" id="GO:0009055">
    <property type="term" value="F:electron transfer activity"/>
    <property type="evidence" value="ECO:0007669"/>
    <property type="project" value="InterPro"/>
</dbReference>
<evidence type="ECO:0000256" key="4">
    <source>
        <dbReference type="PROSITE-ProRule" id="PRU00433"/>
    </source>
</evidence>
<evidence type="ECO:0000256" key="1">
    <source>
        <dbReference type="ARBA" id="ARBA00022617"/>
    </source>
</evidence>
<reference evidence="6 7" key="1">
    <citation type="submission" date="2019-02" db="EMBL/GenBank/DDBJ databases">
        <title>Deep-cultivation of Planctomycetes and their phenomic and genomic characterization uncovers novel biology.</title>
        <authorList>
            <person name="Wiegand S."/>
            <person name="Jogler M."/>
            <person name="Boedeker C."/>
            <person name="Pinto D."/>
            <person name="Vollmers J."/>
            <person name="Rivas-Marin E."/>
            <person name="Kohn T."/>
            <person name="Peeters S.H."/>
            <person name="Heuer A."/>
            <person name="Rast P."/>
            <person name="Oberbeckmann S."/>
            <person name="Bunk B."/>
            <person name="Jeske O."/>
            <person name="Meyerdierks A."/>
            <person name="Storesund J.E."/>
            <person name="Kallscheuer N."/>
            <person name="Luecker S."/>
            <person name="Lage O.M."/>
            <person name="Pohl T."/>
            <person name="Merkel B.J."/>
            <person name="Hornburger P."/>
            <person name="Mueller R.-W."/>
            <person name="Bruemmer F."/>
            <person name="Labrenz M."/>
            <person name="Spormann A.M."/>
            <person name="Op den Camp H."/>
            <person name="Overmann J."/>
            <person name="Amann R."/>
            <person name="Jetten M.S.M."/>
            <person name="Mascher T."/>
            <person name="Medema M.H."/>
            <person name="Devos D.P."/>
            <person name="Kaster A.-K."/>
            <person name="Ovreas L."/>
            <person name="Rohde M."/>
            <person name="Galperin M.Y."/>
            <person name="Jogler C."/>
        </authorList>
    </citation>
    <scope>NUCLEOTIDE SEQUENCE [LARGE SCALE GENOMIC DNA]</scope>
    <source>
        <strain evidence="6 7">Pan153</strain>
    </source>
</reference>
<feature type="domain" description="Cytochrome c" evidence="5">
    <location>
        <begin position="278"/>
        <end position="413"/>
    </location>
</feature>
<sequence length="425" mass="48551">MESQLNSNSEVFMITPSKASLIRTVIILLVLFNPRFFLQAATPEISLQIERLENTWLQEVAEGDYRILVEGEALKRISGAELPALRDLEIKLQKQKNQDPQAARKLNALLIAMGRIADEPTLIYLHELFESYPERRNDIAEAISWYSQENQRRDADWRILVRSLNIVEGKQAQAVMQALTRFHRRSNKAQWIRQVILVGLQQDAQGQEIAVKLLEHWTGQKQVQPQTEDSSLLVAWQKWFAEKYPDELPAVLPVEPADTRWKYQDLLAELQKRSAEPVNLKLGAQAFVKATCVKCHLFGKTGEKIGPDLTHVSRRFQQKEILQATVFPSHFVSEEYPTFTIVTSAGKTFTGMMGAAGPDEIMLLTSEGKRQLLKKKDVEEIIPVKKSSMPEGLLNLLTKEEAIQLIRYLSRLPEGASERYRHTTR</sequence>
<dbReference type="InterPro" id="IPR013427">
    <property type="entry name" value="Haem-bd_dom_put"/>
</dbReference>
<organism evidence="6 7">
    <name type="scientific">Gimesia panareensis</name>
    <dbReference type="NCBI Taxonomy" id="2527978"/>
    <lineage>
        <taxon>Bacteria</taxon>
        <taxon>Pseudomonadati</taxon>
        <taxon>Planctomycetota</taxon>
        <taxon>Planctomycetia</taxon>
        <taxon>Planctomycetales</taxon>
        <taxon>Planctomycetaceae</taxon>
        <taxon>Gimesia</taxon>
    </lineage>
</organism>
<dbReference type="InterPro" id="IPR036909">
    <property type="entry name" value="Cyt_c-like_dom_sf"/>
</dbReference>
<protein>
    <submittedName>
        <fullName evidence="6">Cytochrome c</fullName>
    </submittedName>
</protein>
<evidence type="ECO:0000313" key="6">
    <source>
        <dbReference type="EMBL" id="QDV18872.1"/>
    </source>
</evidence>
<evidence type="ECO:0000259" key="5">
    <source>
        <dbReference type="PROSITE" id="PS51007"/>
    </source>
</evidence>
<evidence type="ECO:0000256" key="2">
    <source>
        <dbReference type="ARBA" id="ARBA00022723"/>
    </source>
</evidence>
<name>A0A518FR99_9PLAN</name>
<keyword evidence="3 4" id="KW-0408">Iron</keyword>
<dbReference type="EMBL" id="CP036317">
    <property type="protein sequence ID" value="QDV18872.1"/>
    <property type="molecule type" value="Genomic_DNA"/>
</dbReference>
<dbReference type="PROSITE" id="PS51007">
    <property type="entry name" value="CYTC"/>
    <property type="match status" value="1"/>
</dbReference>
<keyword evidence="2 4" id="KW-0479">Metal-binding</keyword>
<dbReference type="OrthoDB" id="288984at2"/>
<gene>
    <name evidence="6" type="ORF">Pan153_35330</name>
</gene>
<accession>A0A518FR99</accession>
<dbReference type="GO" id="GO:0046872">
    <property type="term" value="F:metal ion binding"/>
    <property type="evidence" value="ECO:0007669"/>
    <property type="project" value="UniProtKB-KW"/>
</dbReference>
<dbReference type="AlphaFoldDB" id="A0A518FR99"/>
<evidence type="ECO:0000256" key="3">
    <source>
        <dbReference type="ARBA" id="ARBA00023004"/>
    </source>
</evidence>
<evidence type="ECO:0000313" key="7">
    <source>
        <dbReference type="Proteomes" id="UP000320839"/>
    </source>
</evidence>
<dbReference type="Proteomes" id="UP000320839">
    <property type="component" value="Chromosome"/>
</dbReference>
<dbReference type="InterPro" id="IPR009056">
    <property type="entry name" value="Cyt_c-like_dom"/>
</dbReference>
<dbReference type="NCBIfam" id="TIGR02603">
    <property type="entry name" value="CxxCH_TIGR02603"/>
    <property type="match status" value="1"/>
</dbReference>
<keyword evidence="1 4" id="KW-0349">Heme</keyword>